<protein>
    <submittedName>
        <fullName evidence="1">DUF309 domain-containing protein</fullName>
    </submittedName>
</protein>
<keyword evidence="2" id="KW-1185">Reference proteome</keyword>
<organism evidence="1 2">
    <name type="scientific">Thermoactinomyces intermedius</name>
    <dbReference type="NCBI Taxonomy" id="2024"/>
    <lineage>
        <taxon>Bacteria</taxon>
        <taxon>Bacillati</taxon>
        <taxon>Bacillota</taxon>
        <taxon>Bacilli</taxon>
        <taxon>Bacillales</taxon>
        <taxon>Thermoactinomycetaceae</taxon>
        <taxon>Thermoactinomyces</taxon>
    </lineage>
</organism>
<dbReference type="SUPFAM" id="SSF140663">
    <property type="entry name" value="TTHA0068-like"/>
    <property type="match status" value="1"/>
</dbReference>
<dbReference type="AlphaFoldDB" id="A0A8I1A9C2"/>
<gene>
    <name evidence="1" type="ORF">I8U20_08115</name>
</gene>
<dbReference type="InterPro" id="IPR023203">
    <property type="entry name" value="TTHA0068_sf"/>
</dbReference>
<proteinExistence type="predicted"/>
<dbReference type="Proteomes" id="UP000633619">
    <property type="component" value="Unassembled WGS sequence"/>
</dbReference>
<dbReference type="PANTHER" id="PTHR34796">
    <property type="entry name" value="EXPRESSED PROTEIN"/>
    <property type="match status" value="1"/>
</dbReference>
<comment type="caution">
    <text evidence="1">The sequence shown here is derived from an EMBL/GenBank/DDBJ whole genome shotgun (WGS) entry which is preliminary data.</text>
</comment>
<name>A0A8I1A9C2_THEIN</name>
<reference evidence="1 2" key="1">
    <citation type="submission" date="2020-12" db="EMBL/GenBank/DDBJ databases">
        <title>WGS of Thermoactinomyces spp.</title>
        <authorList>
            <person name="Cheng K."/>
        </authorList>
    </citation>
    <scope>NUCLEOTIDE SEQUENCE [LARGE SCALE GENOMIC DNA]</scope>
    <source>
        <strain evidence="2">CICC 10671\DSM 43846</strain>
    </source>
</reference>
<evidence type="ECO:0000313" key="1">
    <source>
        <dbReference type="EMBL" id="MBH8595295.1"/>
    </source>
</evidence>
<dbReference type="Pfam" id="PF03745">
    <property type="entry name" value="DUF309"/>
    <property type="match status" value="1"/>
</dbReference>
<dbReference type="Gene3D" id="1.10.3450.10">
    <property type="entry name" value="TTHA0068-like"/>
    <property type="match status" value="1"/>
</dbReference>
<dbReference type="PANTHER" id="PTHR34796:SF1">
    <property type="entry name" value="EXPRESSED PROTEIN"/>
    <property type="match status" value="1"/>
</dbReference>
<sequence>MDALTNLRLLLISSTSCSRFSLLGVPEFKFAPSSLPFFKGVKSVEPYSPLYIAFFHYFNTVCDYYVCHDVLEELWLEEGREPYYQGLLQVAVGLYHLQNDNRNGALKLLSGALEKLSLYPEKEWMGIHLDRLKRDVKKMIAFLNGNALPDATPERIVIELTDPVLRKEVARMGNPDH</sequence>
<accession>A0A8I1A9C2</accession>
<dbReference type="EMBL" id="JAECVW010000003">
    <property type="protein sequence ID" value="MBH8595295.1"/>
    <property type="molecule type" value="Genomic_DNA"/>
</dbReference>
<dbReference type="InterPro" id="IPR005500">
    <property type="entry name" value="DUF309"/>
</dbReference>
<evidence type="ECO:0000313" key="2">
    <source>
        <dbReference type="Proteomes" id="UP000633619"/>
    </source>
</evidence>